<sequence>MAPIRAHNKTRSGCRTCKQRKVKCDEEFPICKNCTRRGVDCAWSGPSTKHGTTALTRSMLVDQSDSLSTAAPRWTGTGTSDLLTLELMHHYSTSTSYTLALDPGASRVWRRIIPKMAFDPHNQCLLHAMLAFSALHIYNADSTSPSMDRYASAAGAYYYRAKRSLHMADMEETADVNAVLIALSLVSRYEFATSTVAPPHLAGDWYITIRSIRRNIHETDRTQLQIAVLRSFIAAMAPSLLFTPLEEQFPSSLRTILSTVNPGPDVEELSDASVRTAYEDSISFLERAWIASFNECIGIWWYIMPNQFFHLLTEGRPRALIILAHYCVMMKHVTQDGPWWAKKQWGNEAARIISMLDSQWTPWLGWLSSQLDDVQDTQHMDSTGADFLDWLNRASMQETMLGQPGISSLHLTDER</sequence>
<dbReference type="InterPro" id="IPR053157">
    <property type="entry name" value="Sterol_Uptake_Regulator"/>
</dbReference>
<feature type="domain" description="Zn(2)-C6 fungal-type" evidence="1">
    <location>
        <begin position="13"/>
        <end position="43"/>
    </location>
</feature>
<dbReference type="PANTHER" id="PTHR47784">
    <property type="entry name" value="STEROL UPTAKE CONTROL PROTEIN 2"/>
    <property type="match status" value="1"/>
</dbReference>
<dbReference type="InterPro" id="IPR021858">
    <property type="entry name" value="Fun_TF"/>
</dbReference>
<evidence type="ECO:0000313" key="2">
    <source>
        <dbReference type="EMBL" id="KAK0483250.1"/>
    </source>
</evidence>
<dbReference type="InterPro" id="IPR001138">
    <property type="entry name" value="Zn2Cys6_DnaBD"/>
</dbReference>
<dbReference type="Proteomes" id="UP001175227">
    <property type="component" value="Unassembled WGS sequence"/>
</dbReference>
<dbReference type="GO" id="GO:0001228">
    <property type="term" value="F:DNA-binding transcription activator activity, RNA polymerase II-specific"/>
    <property type="evidence" value="ECO:0007669"/>
    <property type="project" value="TreeGrafter"/>
</dbReference>
<dbReference type="SMART" id="SM00066">
    <property type="entry name" value="GAL4"/>
    <property type="match status" value="1"/>
</dbReference>
<accession>A0AA39PFE4</accession>
<dbReference type="Gene3D" id="4.10.240.10">
    <property type="entry name" value="Zn(2)-C6 fungal-type DNA-binding domain"/>
    <property type="match status" value="1"/>
</dbReference>
<dbReference type="PROSITE" id="PS00463">
    <property type="entry name" value="ZN2_CY6_FUNGAL_1"/>
    <property type="match status" value="1"/>
</dbReference>
<dbReference type="PANTHER" id="PTHR47784:SF5">
    <property type="entry name" value="STEROL UPTAKE CONTROL PROTEIN 2"/>
    <property type="match status" value="1"/>
</dbReference>
<comment type="caution">
    <text evidence="2">The sequence shown here is derived from an EMBL/GenBank/DDBJ whole genome shotgun (WGS) entry which is preliminary data.</text>
</comment>
<proteinExistence type="predicted"/>
<protein>
    <recommendedName>
        <fullName evidence="1">Zn(2)-C6 fungal-type domain-containing protein</fullName>
    </recommendedName>
</protein>
<keyword evidence="3" id="KW-1185">Reference proteome</keyword>
<evidence type="ECO:0000313" key="3">
    <source>
        <dbReference type="Proteomes" id="UP001175227"/>
    </source>
</evidence>
<name>A0AA39PFE4_9AGAR</name>
<dbReference type="CDD" id="cd00067">
    <property type="entry name" value="GAL4"/>
    <property type="match status" value="1"/>
</dbReference>
<dbReference type="InterPro" id="IPR036864">
    <property type="entry name" value="Zn2-C6_fun-type_DNA-bd_sf"/>
</dbReference>
<organism evidence="2 3">
    <name type="scientific">Armillaria novae-zelandiae</name>
    <dbReference type="NCBI Taxonomy" id="153914"/>
    <lineage>
        <taxon>Eukaryota</taxon>
        <taxon>Fungi</taxon>
        <taxon>Dikarya</taxon>
        <taxon>Basidiomycota</taxon>
        <taxon>Agaricomycotina</taxon>
        <taxon>Agaricomycetes</taxon>
        <taxon>Agaricomycetidae</taxon>
        <taxon>Agaricales</taxon>
        <taxon>Marasmiineae</taxon>
        <taxon>Physalacriaceae</taxon>
        <taxon>Armillaria</taxon>
    </lineage>
</organism>
<dbReference type="AlphaFoldDB" id="A0AA39PFE4"/>
<dbReference type="SUPFAM" id="SSF57701">
    <property type="entry name" value="Zn2/Cys6 DNA-binding domain"/>
    <property type="match status" value="1"/>
</dbReference>
<gene>
    <name evidence="2" type="ORF">IW261DRAFT_1417192</name>
</gene>
<reference evidence="2" key="1">
    <citation type="submission" date="2023-06" db="EMBL/GenBank/DDBJ databases">
        <authorList>
            <consortium name="Lawrence Berkeley National Laboratory"/>
            <person name="Ahrendt S."/>
            <person name="Sahu N."/>
            <person name="Indic B."/>
            <person name="Wong-Bajracharya J."/>
            <person name="Merenyi Z."/>
            <person name="Ke H.-M."/>
            <person name="Monk M."/>
            <person name="Kocsube S."/>
            <person name="Drula E."/>
            <person name="Lipzen A."/>
            <person name="Balint B."/>
            <person name="Henrissat B."/>
            <person name="Andreopoulos B."/>
            <person name="Martin F.M."/>
            <person name="Harder C.B."/>
            <person name="Rigling D."/>
            <person name="Ford K.L."/>
            <person name="Foster G.D."/>
            <person name="Pangilinan J."/>
            <person name="Papanicolaou A."/>
            <person name="Barry K."/>
            <person name="LaButti K."/>
            <person name="Viragh M."/>
            <person name="Koriabine M."/>
            <person name="Yan M."/>
            <person name="Riley R."/>
            <person name="Champramary S."/>
            <person name="Plett K.L."/>
            <person name="Tsai I.J."/>
            <person name="Slot J."/>
            <person name="Sipos G."/>
            <person name="Plett J."/>
            <person name="Nagy L.G."/>
            <person name="Grigoriev I.V."/>
        </authorList>
    </citation>
    <scope>NUCLEOTIDE SEQUENCE</scope>
    <source>
        <strain evidence="2">ICMP 16352</strain>
    </source>
</reference>
<dbReference type="Pfam" id="PF11951">
    <property type="entry name" value="Fungal_trans_2"/>
    <property type="match status" value="1"/>
</dbReference>
<dbReference type="EMBL" id="JAUEPR010000006">
    <property type="protein sequence ID" value="KAK0483250.1"/>
    <property type="molecule type" value="Genomic_DNA"/>
</dbReference>
<dbReference type="GO" id="GO:0008270">
    <property type="term" value="F:zinc ion binding"/>
    <property type="evidence" value="ECO:0007669"/>
    <property type="project" value="InterPro"/>
</dbReference>
<dbReference type="Pfam" id="PF00172">
    <property type="entry name" value="Zn_clus"/>
    <property type="match status" value="1"/>
</dbReference>
<dbReference type="PROSITE" id="PS50048">
    <property type="entry name" value="ZN2_CY6_FUNGAL_2"/>
    <property type="match status" value="1"/>
</dbReference>
<evidence type="ECO:0000259" key="1">
    <source>
        <dbReference type="PROSITE" id="PS50048"/>
    </source>
</evidence>